<organism evidence="7 8">
    <name type="scientific">Rubritalea spongiae</name>
    <dbReference type="NCBI Taxonomy" id="430797"/>
    <lineage>
        <taxon>Bacteria</taxon>
        <taxon>Pseudomonadati</taxon>
        <taxon>Verrucomicrobiota</taxon>
        <taxon>Verrucomicrobiia</taxon>
        <taxon>Verrucomicrobiales</taxon>
        <taxon>Rubritaleaceae</taxon>
        <taxon>Rubritalea</taxon>
    </lineage>
</organism>
<keyword evidence="4" id="KW-0378">Hydrolase</keyword>
<accession>A0ABW5E881</accession>
<dbReference type="Pfam" id="PF00450">
    <property type="entry name" value="Peptidase_S10"/>
    <property type="match status" value="1"/>
</dbReference>
<dbReference type="Gene3D" id="3.40.50.1820">
    <property type="entry name" value="alpha/beta hydrolase"/>
    <property type="match status" value="1"/>
</dbReference>
<keyword evidence="2" id="KW-0645">Protease</keyword>
<evidence type="ECO:0000256" key="4">
    <source>
        <dbReference type="ARBA" id="ARBA00022801"/>
    </source>
</evidence>
<dbReference type="PANTHER" id="PTHR11802">
    <property type="entry name" value="SERINE PROTEASE FAMILY S10 SERINE CARBOXYPEPTIDASE"/>
    <property type="match status" value="1"/>
</dbReference>
<dbReference type="EMBL" id="JBHUJC010000041">
    <property type="protein sequence ID" value="MFD2277150.1"/>
    <property type="molecule type" value="Genomic_DNA"/>
</dbReference>
<protein>
    <submittedName>
        <fullName evidence="7">S10 family peptidase</fullName>
    </submittedName>
</protein>
<gene>
    <name evidence="7" type="ORF">ACFSQZ_11775</name>
</gene>
<reference evidence="8" key="1">
    <citation type="journal article" date="2019" name="Int. J. Syst. Evol. Microbiol.">
        <title>The Global Catalogue of Microorganisms (GCM) 10K type strain sequencing project: providing services to taxonomists for standard genome sequencing and annotation.</title>
        <authorList>
            <consortium name="The Broad Institute Genomics Platform"/>
            <consortium name="The Broad Institute Genome Sequencing Center for Infectious Disease"/>
            <person name="Wu L."/>
            <person name="Ma J."/>
        </authorList>
    </citation>
    <scope>NUCLEOTIDE SEQUENCE [LARGE SCALE GENOMIC DNA]</scope>
    <source>
        <strain evidence="8">JCM 16545</strain>
    </source>
</reference>
<dbReference type="SUPFAM" id="SSF53474">
    <property type="entry name" value="alpha/beta-Hydrolases"/>
    <property type="match status" value="1"/>
</dbReference>
<keyword evidence="1" id="KW-0121">Carboxypeptidase</keyword>
<dbReference type="InterPro" id="IPR029058">
    <property type="entry name" value="AB_hydrolase_fold"/>
</dbReference>
<evidence type="ECO:0000256" key="2">
    <source>
        <dbReference type="ARBA" id="ARBA00022670"/>
    </source>
</evidence>
<dbReference type="InterPro" id="IPR001563">
    <property type="entry name" value="Peptidase_S10"/>
</dbReference>
<evidence type="ECO:0000313" key="7">
    <source>
        <dbReference type="EMBL" id="MFD2277150.1"/>
    </source>
</evidence>
<keyword evidence="3 6" id="KW-0732">Signal</keyword>
<feature type="signal peptide" evidence="6">
    <location>
        <begin position="1"/>
        <end position="22"/>
    </location>
</feature>
<sequence>MRPITPFVSLLFGALLTSLSIAEEKKAPAISEQKESVTRSSSVTIDGKKIEYTVTTSEMPLRNADGEETAHIFHIAYTKKGVTDYSERPVLFAFNGGPGSSSIWLHLGALGPKIIPSSENGTAPLTPPITVKQNPYSILDVADLVFIDPVSTGLSRATDQEKEKNFHGVQKDLDSMANFLRLWVTKNKRWSSPKYILGESYGALRAAGLSEKVEQRYGMQLNGVILLSGLLDYRTISPSQGNDLAYISFLPSLTATAHFHEKIKGDRDSLVNEAKEWAASDYRSALHQGHTLDPQTKQTTAQKLSYFTGLPTDWIIKNHLRIPSFKFRKELLRDENKTLGRFDGRIAWESFDSSTEYPSYDPSYSVVYGPISTAMLDYLGTNLGWKDERVYEILTGKVHPWDWDATNEYVNLSESLANALKHNPKLRVLIQCGYTDLATPPSGILYSVDHMLLPQTLRKNISIAWYDAGHMFYLNQPDLIKMRKDLVDFITASKDPNTSSH</sequence>
<evidence type="ECO:0000256" key="6">
    <source>
        <dbReference type="SAM" id="SignalP"/>
    </source>
</evidence>
<dbReference type="PANTHER" id="PTHR11802:SF3">
    <property type="entry name" value="RETINOID-INDUCIBLE SERINE CARBOXYPEPTIDASE"/>
    <property type="match status" value="1"/>
</dbReference>
<comment type="caution">
    <text evidence="7">The sequence shown here is derived from an EMBL/GenBank/DDBJ whole genome shotgun (WGS) entry which is preliminary data.</text>
</comment>
<proteinExistence type="predicted"/>
<evidence type="ECO:0000313" key="8">
    <source>
        <dbReference type="Proteomes" id="UP001597297"/>
    </source>
</evidence>
<evidence type="ECO:0000256" key="1">
    <source>
        <dbReference type="ARBA" id="ARBA00022645"/>
    </source>
</evidence>
<keyword evidence="5" id="KW-0325">Glycoprotein</keyword>
<dbReference type="RefSeq" id="WP_377094069.1">
    <property type="nucleotide sequence ID" value="NZ_JBHSJM010000001.1"/>
</dbReference>
<evidence type="ECO:0000256" key="5">
    <source>
        <dbReference type="ARBA" id="ARBA00023180"/>
    </source>
</evidence>
<dbReference type="Proteomes" id="UP001597297">
    <property type="component" value="Unassembled WGS sequence"/>
</dbReference>
<keyword evidence="8" id="KW-1185">Reference proteome</keyword>
<evidence type="ECO:0000256" key="3">
    <source>
        <dbReference type="ARBA" id="ARBA00022729"/>
    </source>
</evidence>
<feature type="chain" id="PRO_5046991376" evidence="6">
    <location>
        <begin position="23"/>
        <end position="501"/>
    </location>
</feature>
<name>A0ABW5E881_9BACT</name>